<reference evidence="1" key="1">
    <citation type="submission" date="2024-06" db="EMBL/GenBank/DDBJ databases">
        <title>Kribbella sp. strain HUAS MG21 genome sequences.</title>
        <authorList>
            <person name="Mo P."/>
        </authorList>
    </citation>
    <scope>NUCLEOTIDE SEQUENCE</scope>
    <source>
        <strain evidence="1">HUAS MG21</strain>
    </source>
</reference>
<dbReference type="AlphaFoldDB" id="A0AAU7TAX4"/>
<dbReference type="RefSeq" id="WP_350276759.1">
    <property type="nucleotide sequence ID" value="NZ_CP158165.1"/>
</dbReference>
<gene>
    <name evidence="1" type="ORF">ABN611_35880</name>
</gene>
<sequence length="774" mass="84137">MPDESRAEASAGYAMRQLEHAFERALTADDPAVRRRAAARVDAWRNVLDGMLSGKLTVGSRTPVADTPAWVTLEVVTGGFATGRYLAEVPPQDDELRRIPADAPGSTDRERVNLWYLGDDGLAELGQALRTGRYRVDVPEESALLVVAWLLEHQHFAAALDLVAELRPLMHRLRFTPKFADVTALSGAVVRLQPVAETRSALLQATVPPQLAAMRATIQTWNPLYDRLVELWCDTVEGELPGLAGGEVTGGWPCRRWPDDWAQRRRSWLDDYSAAAATHGTRHPKSNFARLHAALERCPEDSSALSGRDVGWIRRALANTIHAHGAPGSEPRAAMRAVQGAVAARPTYAALARVLSARLDRFPADGGLPALDPIAAEVTEDEDAAATGASIPPHLLAKAARSLEAPIGELVERGVIPSGEVLARVLPQITSQLLAANIQDPALASLYAQTYAAFRRRRSLLLLNLEHQVRLDELPWIAAIAPQRARQDHTTRAAAQSLRETTVTALGAFPQAILPNPLVRELSALASQAGLKLPLVEEVAADIFMGTFTQKWRAAAVVASRVLAGTLYARYYDLPDVWAPIEAPRKRLRIRWGKPVAEDFAAECRRRAAEAQTSEAGGYVAQNGTVLEQSQILTTHNLAVLIDALDLTGWLRESAPDLAARAFGWAIQRQTQPATTWITGLQGIKNTAYAWRQAIFFLSFCDTTAQREVLTTLAQHASALGPRFAPAVTGLEHLAAGDRFDPTGRTPGGGRRLLGWSAGPHWCIPPVKQSTLTI</sequence>
<organism evidence="1">
    <name type="scientific">Kribbella sp. HUAS MG21</name>
    <dbReference type="NCBI Taxonomy" id="3160966"/>
    <lineage>
        <taxon>Bacteria</taxon>
        <taxon>Bacillati</taxon>
        <taxon>Actinomycetota</taxon>
        <taxon>Actinomycetes</taxon>
        <taxon>Propionibacteriales</taxon>
        <taxon>Kribbellaceae</taxon>
        <taxon>Kribbella</taxon>
    </lineage>
</organism>
<name>A0AAU7TAX4_9ACTN</name>
<proteinExistence type="predicted"/>
<protein>
    <submittedName>
        <fullName evidence="1">Uncharacterized protein</fullName>
    </submittedName>
</protein>
<evidence type="ECO:0000313" key="1">
    <source>
        <dbReference type="EMBL" id="XBV23932.1"/>
    </source>
</evidence>
<accession>A0AAU7TAX4</accession>
<dbReference type="EMBL" id="CP158165">
    <property type="protein sequence ID" value="XBV23932.1"/>
    <property type="molecule type" value="Genomic_DNA"/>
</dbReference>